<protein>
    <recommendedName>
        <fullName evidence="4">Type 4 fimbrial biogenesis protein PilX N-terminal domain-containing protein</fullName>
    </recommendedName>
</protein>
<dbReference type="EMBL" id="MFKF01000309">
    <property type="protein sequence ID" value="OGG46499.1"/>
    <property type="molecule type" value="Genomic_DNA"/>
</dbReference>
<evidence type="ECO:0008006" key="4">
    <source>
        <dbReference type="Google" id="ProtNLM"/>
    </source>
</evidence>
<keyword evidence="1" id="KW-0812">Transmembrane</keyword>
<name>A0A1F6CBH5_HANXR</name>
<gene>
    <name evidence="2" type="ORF">A3F84_28220</name>
</gene>
<comment type="caution">
    <text evidence="2">The sequence shown here is derived from an EMBL/GenBank/DDBJ whole genome shotgun (WGS) entry which is preliminary data.</text>
</comment>
<evidence type="ECO:0000313" key="3">
    <source>
        <dbReference type="Proteomes" id="UP000178606"/>
    </source>
</evidence>
<organism evidence="2 3">
    <name type="scientific">Handelsmanbacteria sp. (strain RIFCSPLOWO2_12_FULL_64_10)</name>
    <dbReference type="NCBI Taxonomy" id="1817868"/>
    <lineage>
        <taxon>Bacteria</taxon>
        <taxon>Candidatus Handelsmaniibacteriota</taxon>
    </lineage>
</organism>
<keyword evidence="1" id="KW-1133">Transmembrane helix</keyword>
<dbReference type="AlphaFoldDB" id="A0A1F6CBH5"/>
<proteinExistence type="predicted"/>
<accession>A0A1F6CBH5</accession>
<feature type="transmembrane region" description="Helical" evidence="1">
    <location>
        <begin position="6"/>
        <end position="27"/>
    </location>
</feature>
<sequence>MGQTQILMLVLAIIVIGISVAGGITMFNMSAVTANRDAVVADSQALASTAMQYYKKPTEMGGGNRTFTGLTLDKLNWPASNVNGSYTLTVVDAQNITINGAGVETGVSCSMPVNGTTGIGTPTIIP</sequence>
<evidence type="ECO:0000313" key="2">
    <source>
        <dbReference type="EMBL" id="OGG46499.1"/>
    </source>
</evidence>
<reference evidence="2 3" key="1">
    <citation type="journal article" date="2016" name="Nat. Commun.">
        <title>Thousands of microbial genomes shed light on interconnected biogeochemical processes in an aquifer system.</title>
        <authorList>
            <person name="Anantharaman K."/>
            <person name="Brown C.T."/>
            <person name="Hug L.A."/>
            <person name="Sharon I."/>
            <person name="Castelle C.J."/>
            <person name="Probst A.J."/>
            <person name="Thomas B.C."/>
            <person name="Singh A."/>
            <person name="Wilkins M.J."/>
            <person name="Karaoz U."/>
            <person name="Brodie E.L."/>
            <person name="Williams K.H."/>
            <person name="Hubbard S.S."/>
            <person name="Banfield J.F."/>
        </authorList>
    </citation>
    <scope>NUCLEOTIDE SEQUENCE [LARGE SCALE GENOMIC DNA]</scope>
    <source>
        <strain evidence="3">RIFCSPLOWO2_12_FULL_64_10</strain>
    </source>
</reference>
<evidence type="ECO:0000256" key="1">
    <source>
        <dbReference type="SAM" id="Phobius"/>
    </source>
</evidence>
<keyword evidence="1" id="KW-0472">Membrane</keyword>
<dbReference type="Proteomes" id="UP000178606">
    <property type="component" value="Unassembled WGS sequence"/>
</dbReference>